<comment type="similarity">
    <text evidence="4">Belongs to the protein N5-glutamine methyltransferase family. PrmC subfamily.</text>
</comment>
<dbReference type="InterPro" id="IPR040758">
    <property type="entry name" value="PrmC_N"/>
</dbReference>
<dbReference type="EC" id="2.1.1.297" evidence="4"/>
<feature type="binding site" evidence="4">
    <location>
        <begin position="201"/>
        <end position="204"/>
    </location>
    <ligand>
        <name>substrate</name>
    </ligand>
</feature>
<name>A0A087BSY8_9BIFI</name>
<keyword evidence="3 4" id="KW-0949">S-adenosyl-L-methionine</keyword>
<comment type="catalytic activity">
    <reaction evidence="4">
        <text>L-glutaminyl-[peptide chain release factor] + S-adenosyl-L-methionine = N(5)-methyl-L-glutaminyl-[peptide chain release factor] + S-adenosyl-L-homocysteine + H(+)</text>
        <dbReference type="Rhea" id="RHEA:42896"/>
        <dbReference type="Rhea" id="RHEA-COMP:10271"/>
        <dbReference type="Rhea" id="RHEA-COMP:10272"/>
        <dbReference type="ChEBI" id="CHEBI:15378"/>
        <dbReference type="ChEBI" id="CHEBI:30011"/>
        <dbReference type="ChEBI" id="CHEBI:57856"/>
        <dbReference type="ChEBI" id="CHEBI:59789"/>
        <dbReference type="ChEBI" id="CHEBI:61891"/>
        <dbReference type="EC" id="2.1.1.297"/>
    </reaction>
</comment>
<feature type="binding site" evidence="4">
    <location>
        <position position="148"/>
    </location>
    <ligand>
        <name>S-adenosyl-L-methionine</name>
        <dbReference type="ChEBI" id="CHEBI:59789"/>
    </ligand>
</feature>
<organism evidence="6 7">
    <name type="scientific">Bifidobacterium mongoliense DSM 21395</name>
    <dbReference type="NCBI Taxonomy" id="1437603"/>
    <lineage>
        <taxon>Bacteria</taxon>
        <taxon>Bacillati</taxon>
        <taxon>Actinomycetota</taxon>
        <taxon>Actinomycetes</taxon>
        <taxon>Bifidobacteriales</taxon>
        <taxon>Bifidobacteriaceae</taxon>
        <taxon>Bifidobacterium</taxon>
    </lineage>
</organism>
<dbReference type="PROSITE" id="PS00092">
    <property type="entry name" value="N6_MTASE"/>
    <property type="match status" value="1"/>
</dbReference>
<reference evidence="6 7" key="1">
    <citation type="submission" date="2014-03" db="EMBL/GenBank/DDBJ databases">
        <title>Genomics of Bifidobacteria.</title>
        <authorList>
            <person name="Ventura M."/>
            <person name="Milani C."/>
            <person name="Lugli G.A."/>
        </authorList>
    </citation>
    <scope>NUCLEOTIDE SEQUENCE [LARGE SCALE GENOMIC DNA]</scope>
    <source>
        <strain evidence="6 7">DSM 21395</strain>
    </source>
</reference>
<evidence type="ECO:0000313" key="7">
    <source>
        <dbReference type="Proteomes" id="UP000029082"/>
    </source>
</evidence>
<dbReference type="InterPro" id="IPR050320">
    <property type="entry name" value="N5-glutamine_MTase"/>
</dbReference>
<proteinExistence type="inferred from homology"/>
<dbReference type="OrthoDB" id="9800643at2"/>
<comment type="function">
    <text evidence="4">Methylates the class 1 translation termination release factors RF1/PrfA and RF2/PrfB on the glutamine residue of the universally conserved GGQ motif.</text>
</comment>
<dbReference type="NCBIfam" id="TIGR00536">
    <property type="entry name" value="hemK_fam"/>
    <property type="match status" value="1"/>
</dbReference>
<dbReference type="Pfam" id="PF17827">
    <property type="entry name" value="PrmC_N"/>
    <property type="match status" value="1"/>
</dbReference>
<dbReference type="GeneID" id="93094047"/>
<evidence type="ECO:0000256" key="4">
    <source>
        <dbReference type="HAMAP-Rule" id="MF_02126"/>
    </source>
</evidence>
<dbReference type="PANTHER" id="PTHR18895">
    <property type="entry name" value="HEMK METHYLTRANSFERASE"/>
    <property type="match status" value="1"/>
</dbReference>
<dbReference type="InterPro" id="IPR029063">
    <property type="entry name" value="SAM-dependent_MTases_sf"/>
</dbReference>
<dbReference type="NCBIfam" id="TIGR03534">
    <property type="entry name" value="RF_mod_PrmC"/>
    <property type="match status" value="1"/>
</dbReference>
<comment type="caution">
    <text evidence="4">Lacks conserved residue(s) required for the propagation of feature annotation.</text>
</comment>
<evidence type="ECO:0000256" key="3">
    <source>
        <dbReference type="ARBA" id="ARBA00022691"/>
    </source>
</evidence>
<evidence type="ECO:0000259" key="5">
    <source>
        <dbReference type="Pfam" id="PF17827"/>
    </source>
</evidence>
<dbReference type="PANTHER" id="PTHR18895:SF74">
    <property type="entry name" value="MTRF1L RELEASE FACTOR GLUTAMINE METHYLTRANSFERASE"/>
    <property type="match status" value="1"/>
</dbReference>
<gene>
    <name evidence="4" type="primary">prmC</name>
    <name evidence="6" type="ORF">BMON_1384</name>
</gene>
<dbReference type="InterPro" id="IPR019874">
    <property type="entry name" value="RF_methyltr_PrmC"/>
</dbReference>
<feature type="binding site" evidence="4">
    <location>
        <position position="201"/>
    </location>
    <ligand>
        <name>S-adenosyl-L-methionine</name>
        <dbReference type="ChEBI" id="CHEBI:59789"/>
    </ligand>
</feature>
<dbReference type="Pfam" id="PF03602">
    <property type="entry name" value="Cons_hypoth95"/>
    <property type="match status" value="1"/>
</dbReference>
<dbReference type="STRING" id="1437603.GCA_000771525_00818"/>
<keyword evidence="1 4" id="KW-0489">Methyltransferase</keyword>
<accession>A0A087BSY8</accession>
<keyword evidence="7" id="KW-1185">Reference proteome</keyword>
<dbReference type="Gene3D" id="1.10.8.10">
    <property type="entry name" value="DNA helicase RuvA subunit, C-terminal domain"/>
    <property type="match status" value="1"/>
</dbReference>
<dbReference type="GO" id="GO:0032259">
    <property type="term" value="P:methylation"/>
    <property type="evidence" value="ECO:0007669"/>
    <property type="project" value="UniProtKB-KW"/>
</dbReference>
<evidence type="ECO:0000256" key="2">
    <source>
        <dbReference type="ARBA" id="ARBA00022679"/>
    </source>
</evidence>
<dbReference type="SUPFAM" id="SSF53335">
    <property type="entry name" value="S-adenosyl-L-methionine-dependent methyltransferases"/>
    <property type="match status" value="1"/>
</dbReference>
<keyword evidence="2 4" id="KW-0808">Transferase</keyword>
<dbReference type="InterPro" id="IPR002052">
    <property type="entry name" value="DNA_methylase_N6_adenine_CS"/>
</dbReference>
<protein>
    <recommendedName>
        <fullName evidence="4">Release factor glutamine methyltransferase</fullName>
        <shortName evidence="4">RF MTase</shortName>
        <ecNumber evidence="4">2.1.1.297</ecNumber>
    </recommendedName>
    <alternativeName>
        <fullName evidence="4">N5-glutamine methyltransferase PrmC</fullName>
    </alternativeName>
    <alternativeName>
        <fullName evidence="4">Protein-(glutamine-N5) MTase PrmC</fullName>
    </alternativeName>
    <alternativeName>
        <fullName evidence="4">Protein-glutamine N-methyltransferase PrmC</fullName>
    </alternativeName>
</protein>
<evidence type="ECO:0000256" key="1">
    <source>
        <dbReference type="ARBA" id="ARBA00022603"/>
    </source>
</evidence>
<dbReference type="EMBL" id="JGZE01000028">
    <property type="protein sequence ID" value="KFI74138.1"/>
    <property type="molecule type" value="Genomic_DNA"/>
</dbReference>
<comment type="caution">
    <text evidence="6">The sequence shown here is derived from an EMBL/GenBank/DDBJ whole genome shotgun (WGS) entry which is preliminary data.</text>
</comment>
<dbReference type="InterPro" id="IPR004556">
    <property type="entry name" value="HemK-like"/>
</dbReference>
<dbReference type="RefSeq" id="WP_033511696.1">
    <property type="nucleotide sequence ID" value="NZ_JDUO01000002.1"/>
</dbReference>
<dbReference type="CDD" id="cd02440">
    <property type="entry name" value="AdoMet_MTases"/>
    <property type="match status" value="1"/>
</dbReference>
<dbReference type="GO" id="GO:0003676">
    <property type="term" value="F:nucleic acid binding"/>
    <property type="evidence" value="ECO:0007669"/>
    <property type="project" value="InterPro"/>
</dbReference>
<dbReference type="HAMAP" id="MF_02126">
    <property type="entry name" value="RF_methyltr_PrmC"/>
    <property type="match status" value="1"/>
</dbReference>
<dbReference type="Proteomes" id="UP000029082">
    <property type="component" value="Unassembled WGS sequence"/>
</dbReference>
<feature type="domain" description="Release factor glutamine methyltransferase N-terminal" evidence="5">
    <location>
        <begin position="6"/>
        <end position="79"/>
    </location>
</feature>
<dbReference type="AlphaFoldDB" id="A0A087BSY8"/>
<dbReference type="eggNOG" id="COG2890">
    <property type="taxonomic scope" value="Bacteria"/>
</dbReference>
<dbReference type="Gene3D" id="3.40.50.150">
    <property type="entry name" value="Vaccinia Virus protein VP39"/>
    <property type="match status" value="1"/>
</dbReference>
<evidence type="ECO:0000313" key="6">
    <source>
        <dbReference type="EMBL" id="KFI74138.1"/>
    </source>
</evidence>
<sequence>MTLRETIRTAAQELSRAGVDTPDHDARALVAAAYGLSLSGLDRLLILREEPASHPGAESMLRELLRRRCEREPLQYILGRAPFRFLDLRVGPGVFIPRPETETVVQVGIDWLRALPHPPIVVDLCAGSGAIGLAVVTEITGSRVWAVEASEDALLWTRRNRDEVAQSLPDIADRYHLIQGDATSADTLGELDGTVDAVITNPPYVPQSQPPVQPEVRDHDPEMALYGGSPDGLRIPEAIVDRSATLLKSGGLLVMEHDSGQAQPLVDAARARGFSDARTLEDLTGRPRMLRAVKGPDEV</sequence>
<dbReference type="GO" id="GO:0102559">
    <property type="term" value="F:peptide chain release factor N(5)-glutamine methyltransferase activity"/>
    <property type="evidence" value="ECO:0007669"/>
    <property type="project" value="UniProtKB-EC"/>
</dbReference>